<protein>
    <submittedName>
        <fullName evidence="1">Uncharacterized protein</fullName>
    </submittedName>
</protein>
<comment type="caution">
    <text evidence="1">The sequence shown here is derived from an EMBL/GenBank/DDBJ whole genome shotgun (WGS) entry which is preliminary data.</text>
</comment>
<reference evidence="1 2" key="1">
    <citation type="submission" date="2018-01" db="EMBL/GenBank/DDBJ databases">
        <title>Genome characterization of the sugarcane-associated fungus Trichoderma ghanense CCMA-1212 and their application in lignocelulose bioconversion.</title>
        <authorList>
            <person name="Steindorff A.S."/>
            <person name="Mendes T.D."/>
            <person name="Vilela E.S.D."/>
            <person name="Rodrigues D.S."/>
            <person name="Formighieri E.F."/>
            <person name="Melo I.S."/>
            <person name="Favaro L.C.L."/>
        </authorList>
    </citation>
    <scope>NUCLEOTIDE SEQUENCE [LARGE SCALE GENOMIC DNA]</scope>
    <source>
        <strain evidence="1 2">CCMA-1212</strain>
    </source>
</reference>
<dbReference type="RefSeq" id="XP_073560089.1">
    <property type="nucleotide sequence ID" value="XM_073700989.1"/>
</dbReference>
<gene>
    <name evidence="1" type="ORF">CCMA1212_003649</name>
</gene>
<keyword evidence="2" id="KW-1185">Reference proteome</keyword>
<evidence type="ECO:0000313" key="1">
    <source>
        <dbReference type="EMBL" id="TFB03888.1"/>
    </source>
</evidence>
<accession>A0ABY2H6M7</accession>
<organism evidence="1 2">
    <name type="scientific">Trichoderma ghanense</name>
    <dbReference type="NCBI Taxonomy" id="65468"/>
    <lineage>
        <taxon>Eukaryota</taxon>
        <taxon>Fungi</taxon>
        <taxon>Dikarya</taxon>
        <taxon>Ascomycota</taxon>
        <taxon>Pezizomycotina</taxon>
        <taxon>Sordariomycetes</taxon>
        <taxon>Hypocreomycetidae</taxon>
        <taxon>Hypocreales</taxon>
        <taxon>Hypocreaceae</taxon>
        <taxon>Trichoderma</taxon>
    </lineage>
</organism>
<dbReference type="GeneID" id="300575439"/>
<sequence>MSRDTFCGGRVTSPWPPNFPSLASSFSSLGSTTEGQGIPAIRRFTTPSLYCLFHFIYSAFSRHIPNLTIAKSCSFSCSLISIVSPLCFLNHALYQNIWAAQGLIVSQCLSAFVCVPTKKKGKRKSWVLLFLSLIVAKNCCTSNVEGGRYTRLRIWGTTWHGLGFSFLFFMRWAKQRDGFWVGQ</sequence>
<dbReference type="EMBL" id="PPTA01000004">
    <property type="protein sequence ID" value="TFB03888.1"/>
    <property type="molecule type" value="Genomic_DNA"/>
</dbReference>
<proteinExistence type="predicted"/>
<name>A0ABY2H6M7_9HYPO</name>
<dbReference type="Proteomes" id="UP001642720">
    <property type="component" value="Unassembled WGS sequence"/>
</dbReference>
<evidence type="ECO:0000313" key="2">
    <source>
        <dbReference type="Proteomes" id="UP001642720"/>
    </source>
</evidence>